<dbReference type="EMBL" id="WHVL01000002">
    <property type="protein sequence ID" value="MCB8888546.1"/>
    <property type="molecule type" value="Genomic_DNA"/>
</dbReference>
<evidence type="ECO:0000256" key="10">
    <source>
        <dbReference type="PROSITE-ProRule" id="PRU00284"/>
    </source>
</evidence>
<keyword evidence="7 13" id="KW-0472">Membrane</keyword>
<evidence type="ECO:0000256" key="12">
    <source>
        <dbReference type="SAM" id="MobiDB-lite"/>
    </source>
</evidence>
<keyword evidence="11" id="KW-0175">Coiled coil</keyword>
<keyword evidence="6 13" id="KW-1133">Transmembrane helix</keyword>
<evidence type="ECO:0000259" key="15">
    <source>
        <dbReference type="PROSITE" id="PS50885"/>
    </source>
</evidence>
<evidence type="ECO:0000256" key="2">
    <source>
        <dbReference type="ARBA" id="ARBA00022475"/>
    </source>
</evidence>
<evidence type="ECO:0000256" key="8">
    <source>
        <dbReference type="ARBA" id="ARBA00023224"/>
    </source>
</evidence>
<dbReference type="Proteomes" id="UP001319882">
    <property type="component" value="Unassembled WGS sequence"/>
</dbReference>
<feature type="domain" description="Methyl-accepting transducer" evidence="14">
    <location>
        <begin position="271"/>
        <end position="493"/>
    </location>
</feature>
<dbReference type="InterPro" id="IPR004089">
    <property type="entry name" value="MCPsignal_dom"/>
</dbReference>
<evidence type="ECO:0000256" key="11">
    <source>
        <dbReference type="SAM" id="Coils"/>
    </source>
</evidence>
<evidence type="ECO:0000313" key="16">
    <source>
        <dbReference type="EMBL" id="MCB8888546.1"/>
    </source>
</evidence>
<evidence type="ECO:0000313" key="17">
    <source>
        <dbReference type="Proteomes" id="UP001319882"/>
    </source>
</evidence>
<dbReference type="PANTHER" id="PTHR43531:SF14">
    <property type="entry name" value="METHYL-ACCEPTING CHEMOTAXIS PROTEIN I-RELATED"/>
    <property type="match status" value="1"/>
</dbReference>
<keyword evidence="8 10" id="KW-0807">Transducer</keyword>
<evidence type="ECO:0000256" key="9">
    <source>
        <dbReference type="ARBA" id="ARBA00029447"/>
    </source>
</evidence>
<dbReference type="InterPro" id="IPR051310">
    <property type="entry name" value="MCP_chemotaxis"/>
</dbReference>
<dbReference type="PROSITE" id="PS50111">
    <property type="entry name" value="CHEMOTAXIS_TRANSDUC_2"/>
    <property type="match status" value="1"/>
</dbReference>
<evidence type="ECO:0000256" key="3">
    <source>
        <dbReference type="ARBA" id="ARBA00022481"/>
    </source>
</evidence>
<dbReference type="Pfam" id="PF02203">
    <property type="entry name" value="TarH"/>
    <property type="match status" value="1"/>
</dbReference>
<evidence type="ECO:0000256" key="5">
    <source>
        <dbReference type="ARBA" id="ARBA00022692"/>
    </source>
</evidence>
<dbReference type="PROSITE" id="PS50885">
    <property type="entry name" value="HAMP"/>
    <property type="match status" value="1"/>
</dbReference>
<dbReference type="SUPFAM" id="SSF58104">
    <property type="entry name" value="Methyl-accepting chemotaxis protein (MCP) signaling domain"/>
    <property type="match status" value="1"/>
</dbReference>
<evidence type="ECO:0000256" key="1">
    <source>
        <dbReference type="ARBA" id="ARBA00004651"/>
    </source>
</evidence>
<feature type="region of interest" description="Disordered" evidence="12">
    <location>
        <begin position="529"/>
        <end position="553"/>
    </location>
</feature>
<dbReference type="InterPro" id="IPR003122">
    <property type="entry name" value="Tar_rcpt_lig-bd"/>
</dbReference>
<keyword evidence="3" id="KW-0488">Methylation</keyword>
<gene>
    <name evidence="16" type="ORF">GEV37_05325</name>
</gene>
<comment type="similarity">
    <text evidence="9">Belongs to the methyl-accepting chemotaxis (MCP) protein family.</text>
</comment>
<evidence type="ECO:0000256" key="4">
    <source>
        <dbReference type="ARBA" id="ARBA00022500"/>
    </source>
</evidence>
<keyword evidence="17" id="KW-1185">Reference proteome</keyword>
<name>A0ABS8DQL2_9GAMM</name>
<dbReference type="SMART" id="SM00304">
    <property type="entry name" value="HAMP"/>
    <property type="match status" value="1"/>
</dbReference>
<organism evidence="16 17">
    <name type="scientific">Vreelandella malpeensis</name>
    <dbReference type="NCBI Taxonomy" id="1172368"/>
    <lineage>
        <taxon>Bacteria</taxon>
        <taxon>Pseudomonadati</taxon>
        <taxon>Pseudomonadota</taxon>
        <taxon>Gammaproteobacteria</taxon>
        <taxon>Oceanospirillales</taxon>
        <taxon>Halomonadaceae</taxon>
        <taxon>Vreelandella</taxon>
    </lineage>
</organism>
<feature type="coiled-coil region" evidence="11">
    <location>
        <begin position="443"/>
        <end position="509"/>
    </location>
</feature>
<sequence>MITPPLSRLSLRTLAVVALSLVTMCVLSFALLAWSVIEQGQRDLALLERVNVQQASSLNRLHIAGLEGLHRLDRALERQLRPSLGDPVEALAAVEREIDEMRSALASFLDATVTHPERDEIDARATALIEALGRQLDAVRTGDRGGYRELTAEALTLSQAFTELARGFYEQADRQGTALLAHAQQRALILGQGLLAGIVVALGVLAAIALIGQRHFLRPIKTLVRHLRTLAQGDLSGEIIRPGSNEIGQLYQELESMRCSFTTTVASLHEQSLAMFDSAQRLALSNEELSIRTRAQHAFHESTTTHLDELTTHTASTADHAVNAANLTATATAQTGQGRQVMGAFLDTMEHIHARAREVDGIVGTIDAIAFQTNILALNASVEAARAGGHGRGFAVVAEEVRQLATRSAEAAQEIKTLLADSTRGIQQGHALSEKAGDTMREIAETTDRANGLMAQIADAAQEQHRHIENLNATLAEQTRVNRDNGAQVENSAREALSLEKVAEQLREVAGRFKIESDDPAAFAWHHEPIRAGRYSQPPSLARVEPSRTRSPA</sequence>
<dbReference type="Gene3D" id="1.10.287.950">
    <property type="entry name" value="Methyl-accepting chemotaxis protein"/>
    <property type="match status" value="1"/>
</dbReference>
<comment type="caution">
    <text evidence="16">The sequence shown here is derived from an EMBL/GenBank/DDBJ whole genome shotgun (WGS) entry which is preliminary data.</text>
</comment>
<dbReference type="Pfam" id="PF00672">
    <property type="entry name" value="HAMP"/>
    <property type="match status" value="1"/>
</dbReference>
<feature type="transmembrane region" description="Helical" evidence="13">
    <location>
        <begin position="14"/>
        <end position="37"/>
    </location>
</feature>
<feature type="domain" description="HAMP" evidence="15">
    <location>
        <begin position="214"/>
        <end position="266"/>
    </location>
</feature>
<keyword evidence="4" id="KW-0145">Chemotaxis</keyword>
<dbReference type="CDD" id="cd06225">
    <property type="entry name" value="HAMP"/>
    <property type="match status" value="1"/>
</dbReference>
<dbReference type="Pfam" id="PF00015">
    <property type="entry name" value="MCPsignal"/>
    <property type="match status" value="1"/>
</dbReference>
<keyword evidence="2" id="KW-1003">Cell membrane</keyword>
<proteinExistence type="inferred from homology"/>
<dbReference type="PANTHER" id="PTHR43531">
    <property type="entry name" value="PROTEIN ICFG"/>
    <property type="match status" value="1"/>
</dbReference>
<protein>
    <submittedName>
        <fullName evidence="16">HAMP domain-containing protein</fullName>
    </submittedName>
</protein>
<dbReference type="SMART" id="SM00283">
    <property type="entry name" value="MA"/>
    <property type="match status" value="1"/>
</dbReference>
<dbReference type="RefSeq" id="WP_227389223.1">
    <property type="nucleotide sequence ID" value="NZ_JBHSCJ010000010.1"/>
</dbReference>
<dbReference type="InterPro" id="IPR003660">
    <property type="entry name" value="HAMP_dom"/>
</dbReference>
<accession>A0ABS8DQL2</accession>
<evidence type="ECO:0000256" key="13">
    <source>
        <dbReference type="SAM" id="Phobius"/>
    </source>
</evidence>
<comment type="subcellular location">
    <subcellularLocation>
        <location evidence="1">Cell membrane</location>
        <topology evidence="1">Multi-pass membrane protein</topology>
    </subcellularLocation>
</comment>
<evidence type="ECO:0000256" key="6">
    <source>
        <dbReference type="ARBA" id="ARBA00022989"/>
    </source>
</evidence>
<feature type="transmembrane region" description="Helical" evidence="13">
    <location>
        <begin position="187"/>
        <end position="211"/>
    </location>
</feature>
<keyword evidence="5 13" id="KW-0812">Transmembrane</keyword>
<reference evidence="16 17" key="1">
    <citation type="journal article" date="2021" name="Sci. Rep.">
        <title>Genome analysis of a halophilic bacterium Halomonas malpeensis YU-PRIM-29(T) reveals its exopolysaccharide and pigment producing capabilities.</title>
        <authorList>
            <person name="Athmika"/>
            <person name="Ghate S.D."/>
            <person name="Arun A.B."/>
            <person name="Rao S.S."/>
            <person name="Kumar S.T.A."/>
            <person name="Kandiyil M.K."/>
            <person name="Saptami K."/>
            <person name="Rekha P.D."/>
        </authorList>
    </citation>
    <scope>NUCLEOTIDE SEQUENCE [LARGE SCALE GENOMIC DNA]</scope>
    <source>
        <strain evidence="17">prim 29</strain>
    </source>
</reference>
<evidence type="ECO:0000256" key="7">
    <source>
        <dbReference type="ARBA" id="ARBA00023136"/>
    </source>
</evidence>
<evidence type="ECO:0000259" key="14">
    <source>
        <dbReference type="PROSITE" id="PS50111"/>
    </source>
</evidence>